<keyword evidence="3" id="KW-1185">Reference proteome</keyword>
<name>A0A8S1NZP7_PARPR</name>
<evidence type="ECO:0000256" key="1">
    <source>
        <dbReference type="SAM" id="MobiDB-lite"/>
    </source>
</evidence>
<dbReference type="EMBL" id="CAJJDM010000102">
    <property type="protein sequence ID" value="CAD8095696.1"/>
    <property type="molecule type" value="Genomic_DNA"/>
</dbReference>
<evidence type="ECO:0000313" key="2">
    <source>
        <dbReference type="EMBL" id="CAD8095696.1"/>
    </source>
</evidence>
<evidence type="ECO:0000313" key="3">
    <source>
        <dbReference type="Proteomes" id="UP000688137"/>
    </source>
</evidence>
<sequence length="47" mass="5596">MQQPSLLQQSSWSNNDENKMQIAIKAKIKKDHEKRRNKMNISNLKKD</sequence>
<reference evidence="2" key="1">
    <citation type="submission" date="2021-01" db="EMBL/GenBank/DDBJ databases">
        <authorList>
            <consortium name="Genoscope - CEA"/>
            <person name="William W."/>
        </authorList>
    </citation>
    <scope>NUCLEOTIDE SEQUENCE</scope>
</reference>
<dbReference type="AlphaFoldDB" id="A0A8S1NZP7"/>
<proteinExistence type="predicted"/>
<organism evidence="2 3">
    <name type="scientific">Paramecium primaurelia</name>
    <dbReference type="NCBI Taxonomy" id="5886"/>
    <lineage>
        <taxon>Eukaryota</taxon>
        <taxon>Sar</taxon>
        <taxon>Alveolata</taxon>
        <taxon>Ciliophora</taxon>
        <taxon>Intramacronucleata</taxon>
        <taxon>Oligohymenophorea</taxon>
        <taxon>Peniculida</taxon>
        <taxon>Parameciidae</taxon>
        <taxon>Paramecium</taxon>
    </lineage>
</organism>
<feature type="region of interest" description="Disordered" evidence="1">
    <location>
        <begin position="1"/>
        <end position="20"/>
    </location>
</feature>
<dbReference type="Proteomes" id="UP000688137">
    <property type="component" value="Unassembled WGS sequence"/>
</dbReference>
<feature type="compositionally biased region" description="Basic residues" evidence="1">
    <location>
        <begin position="27"/>
        <end position="38"/>
    </location>
</feature>
<gene>
    <name evidence="2" type="ORF">PPRIM_AZ9-3.1.T0990106</name>
</gene>
<comment type="caution">
    <text evidence="2">The sequence shown here is derived from an EMBL/GenBank/DDBJ whole genome shotgun (WGS) entry which is preliminary data.</text>
</comment>
<feature type="region of interest" description="Disordered" evidence="1">
    <location>
        <begin position="27"/>
        <end position="47"/>
    </location>
</feature>
<protein>
    <submittedName>
        <fullName evidence="2">Uncharacterized protein</fullName>
    </submittedName>
</protein>
<accession>A0A8S1NZP7</accession>
<feature type="compositionally biased region" description="Low complexity" evidence="1">
    <location>
        <begin position="1"/>
        <end position="13"/>
    </location>
</feature>